<sequence>MPGACAQRRSLLSQGSAVRPSIVGAPTAVVAVRESFSLNHVVVERYRKMLRFKRALAERGLLGEGGWDLTDRDAVDELASRYNEWYEEARASRLSRGASLRQSSRSRQSKGSMV</sequence>
<dbReference type="Proteomes" id="UP001189429">
    <property type="component" value="Unassembled WGS sequence"/>
</dbReference>
<dbReference type="EMBL" id="CAUYUJ010002781">
    <property type="protein sequence ID" value="CAK0802353.1"/>
    <property type="molecule type" value="Genomic_DNA"/>
</dbReference>
<protein>
    <submittedName>
        <fullName evidence="2">Uncharacterized protein</fullName>
    </submittedName>
</protein>
<evidence type="ECO:0000313" key="2">
    <source>
        <dbReference type="EMBL" id="CAK0802353.1"/>
    </source>
</evidence>
<organism evidence="2 3">
    <name type="scientific">Prorocentrum cordatum</name>
    <dbReference type="NCBI Taxonomy" id="2364126"/>
    <lineage>
        <taxon>Eukaryota</taxon>
        <taxon>Sar</taxon>
        <taxon>Alveolata</taxon>
        <taxon>Dinophyceae</taxon>
        <taxon>Prorocentrales</taxon>
        <taxon>Prorocentraceae</taxon>
        <taxon>Prorocentrum</taxon>
    </lineage>
</organism>
<evidence type="ECO:0000313" key="3">
    <source>
        <dbReference type="Proteomes" id="UP001189429"/>
    </source>
</evidence>
<comment type="caution">
    <text evidence="2">The sequence shown here is derived from an EMBL/GenBank/DDBJ whole genome shotgun (WGS) entry which is preliminary data.</text>
</comment>
<feature type="region of interest" description="Disordered" evidence="1">
    <location>
        <begin position="91"/>
        <end position="114"/>
    </location>
</feature>
<name>A0ABN9Q960_9DINO</name>
<evidence type="ECO:0000256" key="1">
    <source>
        <dbReference type="SAM" id="MobiDB-lite"/>
    </source>
</evidence>
<feature type="compositionally biased region" description="Low complexity" evidence="1">
    <location>
        <begin position="92"/>
        <end position="114"/>
    </location>
</feature>
<accession>A0ABN9Q960</accession>
<proteinExistence type="predicted"/>
<keyword evidence="3" id="KW-1185">Reference proteome</keyword>
<gene>
    <name evidence="2" type="ORF">PCOR1329_LOCUS9899</name>
</gene>
<reference evidence="2" key="1">
    <citation type="submission" date="2023-10" db="EMBL/GenBank/DDBJ databases">
        <authorList>
            <person name="Chen Y."/>
            <person name="Shah S."/>
            <person name="Dougan E. K."/>
            <person name="Thang M."/>
            <person name="Chan C."/>
        </authorList>
    </citation>
    <scope>NUCLEOTIDE SEQUENCE [LARGE SCALE GENOMIC DNA]</scope>
</reference>